<dbReference type="EMBL" id="SMJZ01000005">
    <property type="protein sequence ID" value="TDC10864.1"/>
    <property type="molecule type" value="Genomic_DNA"/>
</dbReference>
<feature type="compositionally biased region" description="Pro residues" evidence="1">
    <location>
        <begin position="313"/>
        <end position="324"/>
    </location>
</feature>
<evidence type="ECO:0008006" key="4">
    <source>
        <dbReference type="Google" id="ProtNLM"/>
    </source>
</evidence>
<feature type="region of interest" description="Disordered" evidence="1">
    <location>
        <begin position="306"/>
        <end position="331"/>
    </location>
</feature>
<organism evidence="2 3">
    <name type="scientific">Nonomuraea longispora</name>
    <dbReference type="NCBI Taxonomy" id="1848320"/>
    <lineage>
        <taxon>Bacteria</taxon>
        <taxon>Bacillati</taxon>
        <taxon>Actinomycetota</taxon>
        <taxon>Actinomycetes</taxon>
        <taxon>Streptosporangiales</taxon>
        <taxon>Streptosporangiaceae</taxon>
        <taxon>Nonomuraea</taxon>
    </lineage>
</organism>
<protein>
    <recommendedName>
        <fullName evidence="4">HNH endonuclease</fullName>
    </recommendedName>
</protein>
<dbReference type="Proteomes" id="UP000295157">
    <property type="component" value="Unassembled WGS sequence"/>
</dbReference>
<reference evidence="2 3" key="1">
    <citation type="submission" date="2019-02" db="EMBL/GenBank/DDBJ databases">
        <title>Draft genome sequences of novel Actinobacteria.</title>
        <authorList>
            <person name="Sahin N."/>
            <person name="Ay H."/>
            <person name="Saygin H."/>
        </authorList>
    </citation>
    <scope>NUCLEOTIDE SEQUENCE [LARGE SCALE GENOMIC DNA]</scope>
    <source>
        <strain evidence="2 3">KC201</strain>
    </source>
</reference>
<name>A0A4R4NPS6_9ACTN</name>
<comment type="caution">
    <text evidence="2">The sequence shown here is derived from an EMBL/GenBank/DDBJ whole genome shotgun (WGS) entry which is preliminary data.</text>
</comment>
<proteinExistence type="predicted"/>
<dbReference type="AlphaFoldDB" id="A0A4R4NPS6"/>
<dbReference type="RefSeq" id="WP_132329259.1">
    <property type="nucleotide sequence ID" value="NZ_SMJZ01000005.1"/>
</dbReference>
<keyword evidence="3" id="KW-1185">Reference proteome</keyword>
<evidence type="ECO:0000313" key="3">
    <source>
        <dbReference type="Proteomes" id="UP000295157"/>
    </source>
</evidence>
<gene>
    <name evidence="2" type="ORF">E1267_02595</name>
</gene>
<dbReference type="OrthoDB" id="5379188at2"/>
<accession>A0A4R4NPS6</accession>
<evidence type="ECO:0000256" key="1">
    <source>
        <dbReference type="SAM" id="MobiDB-lite"/>
    </source>
</evidence>
<evidence type="ECO:0000313" key="2">
    <source>
        <dbReference type="EMBL" id="TDC10864.1"/>
    </source>
</evidence>
<sequence length="582" mass="65250">MTESEPKKRKPIVHKKPVLATIRQLYGTAFRCGMPGCGKPLYKMNNDTGEIVLNSHVSHICARSEGGPRWDPEMSEDKNRSESNLIPMCLEHALEIDRTPEHYPVELLHEWKRAQIEEHFKVQKGWPLTDDEAQQIINASFDARDYGVAVEAASSVIAAARAAGHLAEVARQQRQLPFNAAFAWHAMRTQVQRSLPRAWDAATGELLPPVEPSLVETMPFQERLDVTLQQVVEALRPFVATLVAELYAVRAALPHVGPWCNWVEAAARMVLEASARWPGRPPEDDDEVLAEVLTELLRASTALSAAWQGQPTEQPPKPTPPPSEPVETNAQRLTREHRELLERARPWARVGGLPYDANLYTNLIGAARFALDLPELLMHLPVGLTATTGLAAHVARNADDATLAVLIDDAAAQRPLAIAVSLVRELMFVAKETQRPDHEEKAREHATRLLREADWADQTIWVVNRLHVRRLLGWTASISTAHEVRERIAMSLSGRPELLESILLGISQQSEQRDRNDWSRLLGIDVHVEDLPAWFPTSVVVAEIRRQYPDLTAASRYDGPEDKNQIWKLASQILYIDSRSSD</sequence>